<keyword evidence="1" id="KW-0472">Membrane</keyword>
<dbReference type="Pfam" id="PF10318">
    <property type="entry name" value="7TM_GPCR_Srh"/>
    <property type="match status" value="1"/>
</dbReference>
<name>A0AAF3ED30_9BILA</name>
<protein>
    <submittedName>
        <fullName evidence="3">Uncharacterized protein</fullName>
    </submittedName>
</protein>
<dbReference type="InterPro" id="IPR019422">
    <property type="entry name" value="7TM_GPCR_serpentine_rcpt_Srh"/>
</dbReference>
<keyword evidence="1" id="KW-1133">Transmembrane helix</keyword>
<accession>A0AAF3ED30</accession>
<dbReference type="AlphaFoldDB" id="A0AAF3ED30"/>
<sequence length="92" mass="10752">MFLKNCLIQFSLPICIIGIPVIARMISLYFADSIMINEFGNFFQTFYGLVFTITTMSVYKPYRCYFTNLISCRKEPKILVHVKTSKMERSTN</sequence>
<feature type="transmembrane region" description="Helical" evidence="1">
    <location>
        <begin position="7"/>
        <end position="30"/>
    </location>
</feature>
<evidence type="ECO:0000313" key="2">
    <source>
        <dbReference type="Proteomes" id="UP000887575"/>
    </source>
</evidence>
<dbReference type="Proteomes" id="UP000887575">
    <property type="component" value="Unassembled WGS sequence"/>
</dbReference>
<proteinExistence type="predicted"/>
<feature type="transmembrane region" description="Helical" evidence="1">
    <location>
        <begin position="42"/>
        <end position="59"/>
    </location>
</feature>
<reference evidence="3" key="1">
    <citation type="submission" date="2024-02" db="UniProtKB">
        <authorList>
            <consortium name="WormBaseParasite"/>
        </authorList>
    </citation>
    <scope>IDENTIFICATION</scope>
</reference>
<keyword evidence="2" id="KW-1185">Reference proteome</keyword>
<organism evidence="2 3">
    <name type="scientific">Mesorhabditis belari</name>
    <dbReference type="NCBI Taxonomy" id="2138241"/>
    <lineage>
        <taxon>Eukaryota</taxon>
        <taxon>Metazoa</taxon>
        <taxon>Ecdysozoa</taxon>
        <taxon>Nematoda</taxon>
        <taxon>Chromadorea</taxon>
        <taxon>Rhabditida</taxon>
        <taxon>Rhabditina</taxon>
        <taxon>Rhabditomorpha</taxon>
        <taxon>Rhabditoidea</taxon>
        <taxon>Rhabditidae</taxon>
        <taxon>Mesorhabditinae</taxon>
        <taxon>Mesorhabditis</taxon>
    </lineage>
</organism>
<evidence type="ECO:0000313" key="3">
    <source>
        <dbReference type="WBParaSite" id="MBELARI_LOCUS1188"/>
    </source>
</evidence>
<dbReference type="WBParaSite" id="MBELARI_LOCUS1188">
    <property type="protein sequence ID" value="MBELARI_LOCUS1188"/>
    <property type="gene ID" value="MBELARI_LOCUS1188"/>
</dbReference>
<evidence type="ECO:0000256" key="1">
    <source>
        <dbReference type="SAM" id="Phobius"/>
    </source>
</evidence>
<keyword evidence="1" id="KW-0812">Transmembrane</keyword>